<dbReference type="GO" id="GO:0005794">
    <property type="term" value="C:Golgi apparatus"/>
    <property type="evidence" value="ECO:0007669"/>
    <property type="project" value="TreeGrafter"/>
</dbReference>
<evidence type="ECO:0000313" key="10">
    <source>
        <dbReference type="Proteomes" id="UP000290189"/>
    </source>
</evidence>
<dbReference type="GO" id="GO:0005929">
    <property type="term" value="C:cilium"/>
    <property type="evidence" value="ECO:0007669"/>
    <property type="project" value="UniProtKB-SubCell"/>
</dbReference>
<dbReference type="PANTHER" id="PTHR16011">
    <property type="entry name" value="IFT57/HIPPI"/>
    <property type="match status" value="1"/>
</dbReference>
<organism evidence="7 9">
    <name type="scientific">Plasmodiophora brassicae</name>
    <name type="common">Clubroot disease agent</name>
    <dbReference type="NCBI Taxonomy" id="37360"/>
    <lineage>
        <taxon>Eukaryota</taxon>
        <taxon>Sar</taxon>
        <taxon>Rhizaria</taxon>
        <taxon>Endomyxa</taxon>
        <taxon>Phytomyxea</taxon>
        <taxon>Plasmodiophorida</taxon>
        <taxon>Plasmodiophoridae</taxon>
        <taxon>Plasmodiophora</taxon>
    </lineage>
</organism>
<dbReference type="EMBL" id="CDSF01000112">
    <property type="protein sequence ID" value="CEP01509.1"/>
    <property type="molecule type" value="Genomic_DNA"/>
</dbReference>
<sequence>MDDAGGDDGGRRGSAPSMWPDGQTLAAMDDVLEKLKLLNYETSFCPSKGFPPLDHSVFTMPGRVSPFPCFAALTSWALKLAKVDFVDWEFDDPSTASNNMLVELTKLGFAPDFPASKLKTGYGIQVLSLLRFVLDRALRVNGVRLRKPVFDTNSETLIIQDDDGGAEIGDEFAQDNADDDNGGFEADDNELGEEVEYNELYSADATQKGTSSGGGQDTGDDREAAPTVLESTVDPAEWKLELERVAPLLKLGKMSGAKEWRTHLDTMVKHEALIRDTFPDVEIQLSRIGTQIGETCTRISAQERYIQDKFSHLGAEFKEKQAQVDLATSQYSNLSEEVSRMTETLASTTEELEALKRQLDSRSDSMTDTSPLRRIRGALLELRAETKRMELAIGVLRHTLLVNKMRSSKHPNPVFVHDHHLTSMAATPT</sequence>
<protein>
    <recommendedName>
        <fullName evidence="11">Intraflagellar transport protein 57</fullName>
    </recommendedName>
</protein>
<comment type="subcellular location">
    <subcellularLocation>
        <location evidence="1">Cell projection</location>
        <location evidence="1">Cilium</location>
    </subcellularLocation>
</comment>
<accession>A0A0G4J2B2</accession>
<dbReference type="InterPro" id="IPR019530">
    <property type="entry name" value="Intra-flagellar_transport_57"/>
</dbReference>
<dbReference type="STRING" id="37360.A0A0G4J2B2"/>
<evidence type="ECO:0000256" key="4">
    <source>
        <dbReference type="ARBA" id="ARBA00023273"/>
    </source>
</evidence>
<keyword evidence="3" id="KW-0969">Cilium</keyword>
<evidence type="ECO:0000313" key="7">
    <source>
        <dbReference type="EMBL" id="CEP01509.1"/>
    </source>
</evidence>
<keyword evidence="8" id="KW-0496">Mitochondrion</keyword>
<reference evidence="8 10" key="2">
    <citation type="submission" date="2018-03" db="EMBL/GenBank/DDBJ databases">
        <authorList>
            <person name="Fogelqvist J."/>
        </authorList>
    </citation>
    <scope>NUCLEOTIDE SEQUENCE [LARGE SCALE GENOMIC DNA]</scope>
</reference>
<dbReference type="PANTHER" id="PTHR16011:SF0">
    <property type="entry name" value="INTRAFLAGELLAR TRANSPORT PROTEIN 57 HOMOLOG"/>
    <property type="match status" value="1"/>
</dbReference>
<evidence type="ECO:0000256" key="6">
    <source>
        <dbReference type="SAM" id="MobiDB-lite"/>
    </source>
</evidence>
<feature type="coiled-coil region" evidence="5">
    <location>
        <begin position="317"/>
        <end position="365"/>
    </location>
</feature>
<evidence type="ECO:0000256" key="3">
    <source>
        <dbReference type="ARBA" id="ARBA00023069"/>
    </source>
</evidence>
<gene>
    <name evidence="7" type="ORF">PBRA_002115</name>
    <name evidence="8" type="ORF">PLBR_LOCUS427</name>
</gene>
<dbReference type="AlphaFoldDB" id="A0A0G4J2B2"/>
<dbReference type="GO" id="GO:0042073">
    <property type="term" value="P:intraciliary transport"/>
    <property type="evidence" value="ECO:0007669"/>
    <property type="project" value="TreeGrafter"/>
</dbReference>
<dbReference type="Proteomes" id="UP000290189">
    <property type="component" value="Unassembled WGS sequence"/>
</dbReference>
<evidence type="ECO:0000256" key="5">
    <source>
        <dbReference type="SAM" id="Coils"/>
    </source>
</evidence>
<reference evidence="7 9" key="1">
    <citation type="submission" date="2015-02" db="EMBL/GenBank/DDBJ databases">
        <authorList>
            <person name="Chooi Y.-H."/>
        </authorList>
    </citation>
    <scope>NUCLEOTIDE SEQUENCE [LARGE SCALE GENOMIC DNA]</scope>
    <source>
        <strain evidence="7">E3</strain>
    </source>
</reference>
<feature type="region of interest" description="Disordered" evidence="6">
    <location>
        <begin position="1"/>
        <end position="22"/>
    </location>
</feature>
<keyword evidence="4" id="KW-0966">Cell projection</keyword>
<feature type="region of interest" description="Disordered" evidence="6">
    <location>
        <begin position="201"/>
        <end position="224"/>
    </location>
</feature>
<comment type="similarity">
    <text evidence="2">Belongs to the IFT57 family.</text>
</comment>
<feature type="region of interest" description="Disordered" evidence="6">
    <location>
        <begin position="168"/>
        <end position="188"/>
    </location>
</feature>
<evidence type="ECO:0000313" key="9">
    <source>
        <dbReference type="Proteomes" id="UP000039324"/>
    </source>
</evidence>
<geneLocation type="mitochondrion" evidence="8"/>
<name>A0A0G4J2B2_PLABS</name>
<dbReference type="GO" id="GO:0030992">
    <property type="term" value="C:intraciliary transport particle B"/>
    <property type="evidence" value="ECO:0007669"/>
    <property type="project" value="TreeGrafter"/>
</dbReference>
<proteinExistence type="inferred from homology"/>
<dbReference type="OMA" id="VHAHDQD"/>
<dbReference type="GO" id="GO:1905515">
    <property type="term" value="P:non-motile cilium assembly"/>
    <property type="evidence" value="ECO:0007669"/>
    <property type="project" value="TreeGrafter"/>
</dbReference>
<evidence type="ECO:0008006" key="11">
    <source>
        <dbReference type="Google" id="ProtNLM"/>
    </source>
</evidence>
<evidence type="ECO:0000313" key="8">
    <source>
        <dbReference type="EMBL" id="SPQ93212.1"/>
    </source>
</evidence>
<dbReference type="GO" id="GO:0005815">
    <property type="term" value="C:microtubule organizing center"/>
    <property type="evidence" value="ECO:0007669"/>
    <property type="project" value="TreeGrafter"/>
</dbReference>
<dbReference type="Pfam" id="PF10498">
    <property type="entry name" value="IFT57"/>
    <property type="match status" value="1"/>
</dbReference>
<keyword evidence="9" id="KW-1185">Reference proteome</keyword>
<evidence type="ECO:0000256" key="1">
    <source>
        <dbReference type="ARBA" id="ARBA00004138"/>
    </source>
</evidence>
<keyword evidence="5" id="KW-0175">Coiled coil</keyword>
<dbReference type="Proteomes" id="UP000039324">
    <property type="component" value="Unassembled WGS sequence"/>
</dbReference>
<dbReference type="OrthoDB" id="423881at2759"/>
<evidence type="ECO:0000256" key="2">
    <source>
        <dbReference type="ARBA" id="ARBA00009415"/>
    </source>
</evidence>
<dbReference type="EMBL" id="OVEO01000001">
    <property type="protein sequence ID" value="SPQ93212.1"/>
    <property type="molecule type" value="Genomic_DNA"/>
</dbReference>